<evidence type="ECO:0000313" key="4">
    <source>
        <dbReference type="EMBL" id="HEW45502.1"/>
    </source>
</evidence>
<keyword evidence="1" id="KW-0175">Coiled coil</keyword>
<organism evidence="4">
    <name type="scientific">Hydrogenobacter sp</name>
    <dbReference type="NCBI Taxonomy" id="2152829"/>
    <lineage>
        <taxon>Bacteria</taxon>
        <taxon>Pseudomonadati</taxon>
        <taxon>Aquificota</taxon>
        <taxon>Aquificia</taxon>
        <taxon>Aquificales</taxon>
        <taxon>Aquificaceae</taxon>
        <taxon>Hydrogenobacter</taxon>
    </lineage>
</organism>
<dbReference type="AlphaFoldDB" id="A0A7C2V4K1"/>
<dbReference type="GO" id="GO:0071111">
    <property type="term" value="F:cyclic-guanylate-specific phosphodiesterase activity"/>
    <property type="evidence" value="ECO:0007669"/>
    <property type="project" value="InterPro"/>
</dbReference>
<protein>
    <submittedName>
        <fullName evidence="4">GGDEF domain-containing protein</fullName>
    </submittedName>
</protein>
<dbReference type="InterPro" id="IPR035919">
    <property type="entry name" value="EAL_sf"/>
</dbReference>
<evidence type="ECO:0000256" key="1">
    <source>
        <dbReference type="SAM" id="Coils"/>
    </source>
</evidence>
<feature type="domain" description="GGDEF" evidence="3">
    <location>
        <begin position="425"/>
        <end position="577"/>
    </location>
</feature>
<dbReference type="EMBL" id="DSFP01000028">
    <property type="protein sequence ID" value="HEW45502.1"/>
    <property type="molecule type" value="Genomic_DNA"/>
</dbReference>
<dbReference type="InterPro" id="IPR050706">
    <property type="entry name" value="Cyclic-di-GMP_PDE-like"/>
</dbReference>
<dbReference type="SUPFAM" id="SSF55073">
    <property type="entry name" value="Nucleotide cyclase"/>
    <property type="match status" value="1"/>
</dbReference>
<sequence>MFDIKGWLKREFLQSLEITPHYQPILSLPSSQIVGYEALSRFILKGESISPHKAFHMAEDMGILGDLDIMCRERSVLNFPKELNSLLFLNISPSYLTSEYFGKNKTLELVESAGLRPEFVVLELSEVERVKDVELLKRAIGHYKSLGFLVGIDDIGTGYNSLQLLLELDGHLDFVKFPRELVNGVSRSKIKYQLLKVLTEVSLQMGIRPIYEGVEQEEDVKTLYYELKAHLFQGFYFAKPMPATEIVKFKPQISLRIREEEKYIQGEIPLTIKVEPSEKFHKLLHTLENSQKRYFLLDVGVKKFLIDSWKLKYSLNQKLRDLYYYKDLKTVIEKLPHLFIDLESLPYISPDAFKIKSLLEEILSSKHDFVLIKREQDVQILEKQHLLDLFYKELSKELLDKNPLTQLPGNAAIREKIEELSKREEYFYVCYLDLDNFKAFNDTYGFYLGDQMIKKVGLFLSLFEKENPNKRFVGHIGGDDFIILLLEDGTSRLIEELLELIKNLQKELLAFYSQEDRERGYFVGKDREENLREFPIASISAVLLKGSSNLLDLSKRSAKYKKIVKAQRGSALFVEDLNQILTIAL</sequence>
<dbReference type="SMART" id="SM00052">
    <property type="entry name" value="EAL"/>
    <property type="match status" value="1"/>
</dbReference>
<dbReference type="InterPro" id="IPR000160">
    <property type="entry name" value="GGDEF_dom"/>
</dbReference>
<evidence type="ECO:0000259" key="2">
    <source>
        <dbReference type="PROSITE" id="PS50883"/>
    </source>
</evidence>
<gene>
    <name evidence="4" type="ORF">ENO47_02355</name>
</gene>
<dbReference type="SMART" id="SM00267">
    <property type="entry name" value="GGDEF"/>
    <property type="match status" value="1"/>
</dbReference>
<dbReference type="InterPro" id="IPR001633">
    <property type="entry name" value="EAL_dom"/>
</dbReference>
<dbReference type="PANTHER" id="PTHR33121:SF76">
    <property type="entry name" value="SIGNALING PROTEIN"/>
    <property type="match status" value="1"/>
</dbReference>
<dbReference type="PROSITE" id="PS50883">
    <property type="entry name" value="EAL"/>
    <property type="match status" value="1"/>
</dbReference>
<dbReference type="Gene3D" id="3.20.20.450">
    <property type="entry name" value="EAL domain"/>
    <property type="match status" value="1"/>
</dbReference>
<reference evidence="4" key="1">
    <citation type="journal article" date="2020" name="mSystems">
        <title>Genome- and Community-Level Interaction Insights into Carbon Utilization and Element Cycling Functions of Hydrothermarchaeota in Hydrothermal Sediment.</title>
        <authorList>
            <person name="Zhou Z."/>
            <person name="Liu Y."/>
            <person name="Xu W."/>
            <person name="Pan J."/>
            <person name="Luo Z.H."/>
            <person name="Li M."/>
        </authorList>
    </citation>
    <scope>NUCLEOTIDE SEQUENCE [LARGE SCALE GENOMIC DNA]</scope>
    <source>
        <strain evidence="4">SpSt-132</strain>
    </source>
</reference>
<name>A0A7C2V4K1_9AQUI</name>
<feature type="coiled-coil region" evidence="1">
    <location>
        <begin position="487"/>
        <end position="514"/>
    </location>
</feature>
<evidence type="ECO:0000259" key="3">
    <source>
        <dbReference type="PROSITE" id="PS50887"/>
    </source>
</evidence>
<dbReference type="InterPro" id="IPR043128">
    <property type="entry name" value="Rev_trsase/Diguanyl_cyclase"/>
</dbReference>
<proteinExistence type="predicted"/>
<dbReference type="CDD" id="cd01948">
    <property type="entry name" value="EAL"/>
    <property type="match status" value="1"/>
</dbReference>
<dbReference type="SUPFAM" id="SSF141868">
    <property type="entry name" value="EAL domain-like"/>
    <property type="match status" value="1"/>
</dbReference>
<comment type="caution">
    <text evidence="4">The sequence shown here is derived from an EMBL/GenBank/DDBJ whole genome shotgun (WGS) entry which is preliminary data.</text>
</comment>
<dbReference type="InterPro" id="IPR029787">
    <property type="entry name" value="Nucleotide_cyclase"/>
</dbReference>
<dbReference type="Gene3D" id="3.30.70.270">
    <property type="match status" value="1"/>
</dbReference>
<feature type="domain" description="EAL" evidence="2">
    <location>
        <begin position="1"/>
        <end position="254"/>
    </location>
</feature>
<dbReference type="Pfam" id="PF00990">
    <property type="entry name" value="GGDEF"/>
    <property type="match status" value="1"/>
</dbReference>
<dbReference type="NCBIfam" id="TIGR00254">
    <property type="entry name" value="GGDEF"/>
    <property type="match status" value="1"/>
</dbReference>
<dbReference type="PROSITE" id="PS50887">
    <property type="entry name" value="GGDEF"/>
    <property type="match status" value="1"/>
</dbReference>
<dbReference type="PROSITE" id="PS50007">
    <property type="entry name" value="PIPLC_X_DOMAIN"/>
    <property type="match status" value="1"/>
</dbReference>
<dbReference type="CDD" id="cd01949">
    <property type="entry name" value="GGDEF"/>
    <property type="match status" value="1"/>
</dbReference>
<dbReference type="Pfam" id="PF00563">
    <property type="entry name" value="EAL"/>
    <property type="match status" value="1"/>
</dbReference>
<dbReference type="PANTHER" id="PTHR33121">
    <property type="entry name" value="CYCLIC DI-GMP PHOSPHODIESTERASE PDEF"/>
    <property type="match status" value="1"/>
</dbReference>
<accession>A0A7C2V4K1</accession>